<proteinExistence type="predicted"/>
<evidence type="ECO:0000256" key="2">
    <source>
        <dbReference type="SAM" id="Phobius"/>
    </source>
</evidence>
<keyword evidence="4" id="KW-1185">Reference proteome</keyword>
<sequence length="601" mass="62110">MAASGQEGPASDRDATDTHQNAPGREAPARRRTWPKVVLVVIGVLLLGVAAMGVAFALDARTLDRSSQSLTASASAAQDALADRDAAGLNAAVSELTVAAADFAGATDGPHWWVAAHVPWVADQVVPLSAAGSAVDRIAQDALVPLASIGGLEALESPQFVDGRLDPGLLADYREPLALAATTLDEQREVLAAVDLTGTVEPLAEQFTSLQDNLAELSGLVGDAHVVAELLPAMLGGEGARTYLVMIQNNAEPRATGGVPGAFLELTADDGRLTTGDYVPSWMLKDGGPIAGVTEDELRVLSYRLATYPQDVTAVPDFPRAAALATEFWESTRGETVDGVVSIDPIALGWMLEGADPVAVDGVEITADNVAELMLSEAYALYAGSRDQDVFFGKAAAAVFGALSSGSARPMDGVERAIEEHRLLVWSADASDQELLAQTPIAGDYASDLSALGIYVNDGSGNKMGYYLDVEAVVTGACTGPTEGSRTVKLTLTHTFEGDVADLPDYVAQGVGAVPRGELHLSVLVVPPRGTVAASLVVDGEQGFLAPETVDGRRLVEVPVVLAPGGSTTLELDLEGAGAMDDVVVTPGAREPSVTVDVAGC</sequence>
<keyword evidence="2" id="KW-1133">Transmembrane helix</keyword>
<dbReference type="Proteomes" id="UP001172738">
    <property type="component" value="Unassembled WGS sequence"/>
</dbReference>
<dbReference type="RefSeq" id="WP_301126296.1">
    <property type="nucleotide sequence ID" value="NZ_JAUHPV010000002.1"/>
</dbReference>
<comment type="caution">
    <text evidence="3">The sequence shown here is derived from an EMBL/GenBank/DDBJ whole genome shotgun (WGS) entry which is preliminary data.</text>
</comment>
<dbReference type="EMBL" id="JAUHPV010000002">
    <property type="protein sequence ID" value="MDN4472039.1"/>
    <property type="molecule type" value="Genomic_DNA"/>
</dbReference>
<dbReference type="InterPro" id="IPR025101">
    <property type="entry name" value="DUF4012"/>
</dbReference>
<gene>
    <name evidence="3" type="ORF">QQX04_03410</name>
</gene>
<keyword evidence="2" id="KW-0472">Membrane</keyword>
<protein>
    <submittedName>
        <fullName evidence="3">DUF4012 domain-containing protein</fullName>
    </submittedName>
</protein>
<keyword evidence="2" id="KW-0812">Transmembrane</keyword>
<feature type="region of interest" description="Disordered" evidence="1">
    <location>
        <begin position="1"/>
        <end position="29"/>
    </location>
</feature>
<evidence type="ECO:0000313" key="4">
    <source>
        <dbReference type="Proteomes" id="UP001172738"/>
    </source>
</evidence>
<name>A0ABT8FZZ9_9MICO</name>
<evidence type="ECO:0000313" key="3">
    <source>
        <dbReference type="EMBL" id="MDN4472039.1"/>
    </source>
</evidence>
<reference evidence="3" key="1">
    <citation type="submission" date="2023-06" db="EMBL/GenBank/DDBJ databases">
        <title>SYSU T00b26.</title>
        <authorList>
            <person name="Gao L."/>
            <person name="Fang B.-Z."/>
            <person name="Li W.-J."/>
        </authorList>
    </citation>
    <scope>NUCLEOTIDE SEQUENCE</scope>
    <source>
        <strain evidence="3">SYSU T00b26</strain>
    </source>
</reference>
<organism evidence="3 4">
    <name type="scientific">Demequina zhanjiangensis</name>
    <dbReference type="NCBI Taxonomy" id="3051659"/>
    <lineage>
        <taxon>Bacteria</taxon>
        <taxon>Bacillati</taxon>
        <taxon>Actinomycetota</taxon>
        <taxon>Actinomycetes</taxon>
        <taxon>Micrococcales</taxon>
        <taxon>Demequinaceae</taxon>
        <taxon>Demequina</taxon>
    </lineage>
</organism>
<accession>A0ABT8FZZ9</accession>
<evidence type="ECO:0000256" key="1">
    <source>
        <dbReference type="SAM" id="MobiDB-lite"/>
    </source>
</evidence>
<feature type="transmembrane region" description="Helical" evidence="2">
    <location>
        <begin position="37"/>
        <end position="58"/>
    </location>
</feature>
<dbReference type="Pfam" id="PF13196">
    <property type="entry name" value="DUF4012"/>
    <property type="match status" value="1"/>
</dbReference>